<organism evidence="2 3">
    <name type="scientific">Striga asiatica</name>
    <name type="common">Asiatic witchweed</name>
    <name type="synonym">Buchnera asiatica</name>
    <dbReference type="NCBI Taxonomy" id="4170"/>
    <lineage>
        <taxon>Eukaryota</taxon>
        <taxon>Viridiplantae</taxon>
        <taxon>Streptophyta</taxon>
        <taxon>Embryophyta</taxon>
        <taxon>Tracheophyta</taxon>
        <taxon>Spermatophyta</taxon>
        <taxon>Magnoliopsida</taxon>
        <taxon>eudicotyledons</taxon>
        <taxon>Gunneridae</taxon>
        <taxon>Pentapetalae</taxon>
        <taxon>asterids</taxon>
        <taxon>lamiids</taxon>
        <taxon>Lamiales</taxon>
        <taxon>Orobanchaceae</taxon>
        <taxon>Buchnereae</taxon>
        <taxon>Striga</taxon>
    </lineage>
</organism>
<proteinExistence type="predicted"/>
<accession>A0A5A7QUG9</accession>
<dbReference type="EMBL" id="BKCP01008181">
    <property type="protein sequence ID" value="GER48117.1"/>
    <property type="molecule type" value="Genomic_DNA"/>
</dbReference>
<evidence type="ECO:0000313" key="3">
    <source>
        <dbReference type="Proteomes" id="UP000325081"/>
    </source>
</evidence>
<protein>
    <submittedName>
        <fullName evidence="2">Ribosomal RNA small subunit methyltransferase G</fullName>
    </submittedName>
</protein>
<keyword evidence="3" id="KW-1185">Reference proteome</keyword>
<name>A0A5A7QUG9_STRAF</name>
<dbReference type="Proteomes" id="UP000325081">
    <property type="component" value="Unassembled WGS sequence"/>
</dbReference>
<comment type="caution">
    <text evidence="2">The sequence shown here is derived from an EMBL/GenBank/DDBJ whole genome shotgun (WGS) entry which is preliminary data.</text>
</comment>
<gene>
    <name evidence="2" type="ORF">STAS_25271</name>
</gene>
<reference evidence="3" key="1">
    <citation type="journal article" date="2019" name="Curr. Biol.">
        <title>Genome Sequence of Striga asiatica Provides Insight into the Evolution of Plant Parasitism.</title>
        <authorList>
            <person name="Yoshida S."/>
            <person name="Kim S."/>
            <person name="Wafula E.K."/>
            <person name="Tanskanen J."/>
            <person name="Kim Y.M."/>
            <person name="Honaas L."/>
            <person name="Yang Z."/>
            <person name="Spallek T."/>
            <person name="Conn C.E."/>
            <person name="Ichihashi Y."/>
            <person name="Cheong K."/>
            <person name="Cui S."/>
            <person name="Der J.P."/>
            <person name="Gundlach H."/>
            <person name="Jiao Y."/>
            <person name="Hori C."/>
            <person name="Ishida J.K."/>
            <person name="Kasahara H."/>
            <person name="Kiba T."/>
            <person name="Kim M.S."/>
            <person name="Koo N."/>
            <person name="Laohavisit A."/>
            <person name="Lee Y.H."/>
            <person name="Lumba S."/>
            <person name="McCourt P."/>
            <person name="Mortimer J.C."/>
            <person name="Mutuku J.M."/>
            <person name="Nomura T."/>
            <person name="Sasaki-Sekimoto Y."/>
            <person name="Seto Y."/>
            <person name="Wang Y."/>
            <person name="Wakatake T."/>
            <person name="Sakakibara H."/>
            <person name="Demura T."/>
            <person name="Yamaguchi S."/>
            <person name="Yoneyama K."/>
            <person name="Manabe R.I."/>
            <person name="Nelson D.C."/>
            <person name="Schulman A.H."/>
            <person name="Timko M.P."/>
            <person name="dePamphilis C.W."/>
            <person name="Choi D."/>
            <person name="Shirasu K."/>
        </authorList>
    </citation>
    <scope>NUCLEOTIDE SEQUENCE [LARGE SCALE GENOMIC DNA]</scope>
    <source>
        <strain evidence="3">cv. UVA1</strain>
    </source>
</reference>
<evidence type="ECO:0000256" key="1">
    <source>
        <dbReference type="SAM" id="MobiDB-lite"/>
    </source>
</evidence>
<keyword evidence="2" id="KW-0808">Transferase</keyword>
<keyword evidence="2" id="KW-0489">Methyltransferase</keyword>
<evidence type="ECO:0000313" key="2">
    <source>
        <dbReference type="EMBL" id="GER48117.1"/>
    </source>
</evidence>
<sequence length="198" mass="22523">MYVSGSKGIAVAKRVKAVVLKQKEPKITSKHRNKKSKEKTTSVGDNKIGARKQSASKVELNERTMREWEISITIEDSWEDPVKDESEWWEKERESLLEWVEYESGGTRRENLGRTWSKRVAKVRKSTLASQCKCLCPREIGQELAAYVHVPLERVDDDQIVRHTKGEASSGGPVLSVVEIAEGWRVEVGHAPLPHKYE</sequence>
<dbReference type="GO" id="GO:0008168">
    <property type="term" value="F:methyltransferase activity"/>
    <property type="evidence" value="ECO:0007669"/>
    <property type="project" value="UniProtKB-KW"/>
</dbReference>
<feature type="region of interest" description="Disordered" evidence="1">
    <location>
        <begin position="22"/>
        <end position="56"/>
    </location>
</feature>
<feature type="compositionally biased region" description="Basic residues" evidence="1">
    <location>
        <begin position="28"/>
        <end position="37"/>
    </location>
</feature>
<dbReference type="GO" id="GO:0032259">
    <property type="term" value="P:methylation"/>
    <property type="evidence" value="ECO:0007669"/>
    <property type="project" value="UniProtKB-KW"/>
</dbReference>
<dbReference type="AlphaFoldDB" id="A0A5A7QUG9"/>